<gene>
    <name evidence="1" type="ORF">AVDCRST_MAG67-3338</name>
</gene>
<dbReference type="AlphaFoldDB" id="A0A6J4TED4"/>
<reference evidence="1" key="1">
    <citation type="submission" date="2020-02" db="EMBL/GenBank/DDBJ databases">
        <authorList>
            <person name="Meier V. D."/>
        </authorList>
    </citation>
    <scope>NUCLEOTIDE SEQUENCE</scope>
    <source>
        <strain evidence="1">AVDCRST_MAG67</strain>
    </source>
</reference>
<organism evidence="1">
    <name type="scientific">uncultured Solirubrobacteraceae bacterium</name>
    <dbReference type="NCBI Taxonomy" id="1162706"/>
    <lineage>
        <taxon>Bacteria</taxon>
        <taxon>Bacillati</taxon>
        <taxon>Actinomycetota</taxon>
        <taxon>Thermoleophilia</taxon>
        <taxon>Solirubrobacterales</taxon>
        <taxon>Solirubrobacteraceae</taxon>
        <taxon>environmental samples</taxon>
    </lineage>
</organism>
<accession>A0A6J4TED4</accession>
<dbReference type="EMBL" id="CADCVQ010000141">
    <property type="protein sequence ID" value="CAA9520485.1"/>
    <property type="molecule type" value="Genomic_DNA"/>
</dbReference>
<evidence type="ECO:0000313" key="1">
    <source>
        <dbReference type="EMBL" id="CAA9520485.1"/>
    </source>
</evidence>
<name>A0A6J4TED4_9ACTN</name>
<proteinExistence type="predicted"/>
<protein>
    <submittedName>
        <fullName evidence="1">Uncharacterized protein</fullName>
    </submittedName>
</protein>
<sequence>MSREGADFALGAPGREMHRFSRSLRAPRSPAMIRGVGILG</sequence>